<dbReference type="HOGENOM" id="CLU_2722920_0_0_1"/>
<protein>
    <submittedName>
        <fullName evidence="2">Uncharacterized protein</fullName>
    </submittedName>
</protein>
<feature type="compositionally biased region" description="Basic and acidic residues" evidence="1">
    <location>
        <begin position="56"/>
        <end position="72"/>
    </location>
</feature>
<evidence type="ECO:0000313" key="2">
    <source>
        <dbReference type="EMBL" id="KIK94565.1"/>
    </source>
</evidence>
<proteinExistence type="predicted"/>
<evidence type="ECO:0000313" key="3">
    <source>
        <dbReference type="Proteomes" id="UP000054538"/>
    </source>
</evidence>
<organism evidence="2 3">
    <name type="scientific">Paxillus rubicundulus Ve08.2h10</name>
    <dbReference type="NCBI Taxonomy" id="930991"/>
    <lineage>
        <taxon>Eukaryota</taxon>
        <taxon>Fungi</taxon>
        <taxon>Dikarya</taxon>
        <taxon>Basidiomycota</taxon>
        <taxon>Agaricomycotina</taxon>
        <taxon>Agaricomycetes</taxon>
        <taxon>Agaricomycetidae</taxon>
        <taxon>Boletales</taxon>
        <taxon>Paxilineae</taxon>
        <taxon>Paxillaceae</taxon>
        <taxon>Paxillus</taxon>
    </lineage>
</organism>
<reference evidence="2 3" key="1">
    <citation type="submission" date="2014-04" db="EMBL/GenBank/DDBJ databases">
        <authorList>
            <consortium name="DOE Joint Genome Institute"/>
            <person name="Kuo A."/>
            <person name="Kohler A."/>
            <person name="Jargeat P."/>
            <person name="Nagy L.G."/>
            <person name="Floudas D."/>
            <person name="Copeland A."/>
            <person name="Barry K.W."/>
            <person name="Cichocki N."/>
            <person name="Veneault-Fourrey C."/>
            <person name="LaButti K."/>
            <person name="Lindquist E.A."/>
            <person name="Lipzen A."/>
            <person name="Lundell T."/>
            <person name="Morin E."/>
            <person name="Murat C."/>
            <person name="Sun H."/>
            <person name="Tunlid A."/>
            <person name="Henrissat B."/>
            <person name="Grigoriev I.V."/>
            <person name="Hibbett D.S."/>
            <person name="Martin F."/>
            <person name="Nordberg H.P."/>
            <person name="Cantor M.N."/>
            <person name="Hua S.X."/>
        </authorList>
    </citation>
    <scope>NUCLEOTIDE SEQUENCE [LARGE SCALE GENOMIC DNA]</scope>
    <source>
        <strain evidence="2 3">Ve08.2h10</strain>
    </source>
</reference>
<dbReference type="EMBL" id="KN825098">
    <property type="protein sequence ID" value="KIK94565.1"/>
    <property type="molecule type" value="Genomic_DNA"/>
</dbReference>
<keyword evidence="3" id="KW-1185">Reference proteome</keyword>
<reference evidence="3" key="2">
    <citation type="submission" date="2015-01" db="EMBL/GenBank/DDBJ databases">
        <title>Evolutionary Origins and Diversification of the Mycorrhizal Mutualists.</title>
        <authorList>
            <consortium name="DOE Joint Genome Institute"/>
            <consortium name="Mycorrhizal Genomics Consortium"/>
            <person name="Kohler A."/>
            <person name="Kuo A."/>
            <person name="Nagy L.G."/>
            <person name="Floudas D."/>
            <person name="Copeland A."/>
            <person name="Barry K.W."/>
            <person name="Cichocki N."/>
            <person name="Veneault-Fourrey C."/>
            <person name="LaButti K."/>
            <person name="Lindquist E.A."/>
            <person name="Lipzen A."/>
            <person name="Lundell T."/>
            <person name="Morin E."/>
            <person name="Murat C."/>
            <person name="Riley R."/>
            <person name="Ohm R."/>
            <person name="Sun H."/>
            <person name="Tunlid A."/>
            <person name="Henrissat B."/>
            <person name="Grigoriev I.V."/>
            <person name="Hibbett D.S."/>
            <person name="Martin F."/>
        </authorList>
    </citation>
    <scope>NUCLEOTIDE SEQUENCE [LARGE SCALE GENOMIC DNA]</scope>
    <source>
        <strain evidence="3">Ve08.2h10</strain>
    </source>
</reference>
<dbReference type="AlphaFoldDB" id="A0A0D0E831"/>
<name>A0A0D0E831_9AGAM</name>
<accession>A0A0D0E831</accession>
<dbReference type="Proteomes" id="UP000054538">
    <property type="component" value="Unassembled WGS sequence"/>
</dbReference>
<feature type="region of interest" description="Disordered" evidence="1">
    <location>
        <begin position="53"/>
        <end position="72"/>
    </location>
</feature>
<gene>
    <name evidence="2" type="ORF">PAXRUDRAFT_441481</name>
</gene>
<dbReference type="InParanoid" id="A0A0D0E831"/>
<sequence>MQLFYPIINALDKVREMTSRSSKVDPGDQLGGGRSKGDLEIVCDKVAGCPQHFGRTGHDGWDERDQRTGRTV</sequence>
<evidence type="ECO:0000256" key="1">
    <source>
        <dbReference type="SAM" id="MobiDB-lite"/>
    </source>
</evidence>